<keyword evidence="11" id="KW-1185">Reference proteome</keyword>
<evidence type="ECO:0000256" key="3">
    <source>
        <dbReference type="ARBA" id="ARBA00012054"/>
    </source>
</evidence>
<dbReference type="PANTHER" id="PTHR43442:SF3">
    <property type="entry name" value="GLUCONOKINASE-RELATED"/>
    <property type="match status" value="1"/>
</dbReference>
<dbReference type="InterPro" id="IPR006001">
    <property type="entry name" value="Therm_gnt_kin"/>
</dbReference>
<evidence type="ECO:0000256" key="5">
    <source>
        <dbReference type="ARBA" id="ARBA00022741"/>
    </source>
</evidence>
<gene>
    <name evidence="10" type="ORF">FWILDA_LOCUS8050</name>
</gene>
<evidence type="ECO:0000256" key="9">
    <source>
        <dbReference type="RuleBase" id="RU363066"/>
    </source>
</evidence>
<keyword evidence="5 9" id="KW-0547">Nucleotide-binding</keyword>
<comment type="catalytic activity">
    <reaction evidence="8 9">
        <text>D-gluconate + ATP = 6-phospho-D-gluconate + ADP + H(+)</text>
        <dbReference type="Rhea" id="RHEA:19433"/>
        <dbReference type="ChEBI" id="CHEBI:15378"/>
        <dbReference type="ChEBI" id="CHEBI:18391"/>
        <dbReference type="ChEBI" id="CHEBI:30616"/>
        <dbReference type="ChEBI" id="CHEBI:58759"/>
        <dbReference type="ChEBI" id="CHEBI:456216"/>
        <dbReference type="EC" id="2.7.1.12"/>
    </reaction>
</comment>
<evidence type="ECO:0000313" key="11">
    <source>
        <dbReference type="Proteomes" id="UP001153678"/>
    </source>
</evidence>
<evidence type="ECO:0000313" key="10">
    <source>
        <dbReference type="EMBL" id="CAI2177361.1"/>
    </source>
</evidence>
<name>A0A9W4SP17_9GLOM</name>
<dbReference type="GO" id="GO:0005737">
    <property type="term" value="C:cytoplasm"/>
    <property type="evidence" value="ECO:0007669"/>
    <property type="project" value="TreeGrafter"/>
</dbReference>
<dbReference type="Proteomes" id="UP001153678">
    <property type="component" value="Unassembled WGS sequence"/>
</dbReference>
<evidence type="ECO:0000256" key="7">
    <source>
        <dbReference type="ARBA" id="ARBA00022840"/>
    </source>
</evidence>
<dbReference type="PANTHER" id="PTHR43442">
    <property type="entry name" value="GLUCONOKINASE-RELATED"/>
    <property type="match status" value="1"/>
</dbReference>
<dbReference type="EMBL" id="CAMKVN010001659">
    <property type="protein sequence ID" value="CAI2177361.1"/>
    <property type="molecule type" value="Genomic_DNA"/>
</dbReference>
<evidence type="ECO:0000256" key="6">
    <source>
        <dbReference type="ARBA" id="ARBA00022777"/>
    </source>
</evidence>
<dbReference type="InterPro" id="IPR031322">
    <property type="entry name" value="Shikimate/glucono_kinase"/>
</dbReference>
<protein>
    <recommendedName>
        <fullName evidence="3 9">Gluconokinase</fullName>
        <ecNumber evidence="3 9">2.7.1.12</ecNumber>
    </recommendedName>
</protein>
<comment type="caution">
    <text evidence="10">The sequence shown here is derived from an EMBL/GenBank/DDBJ whole genome shotgun (WGS) entry which is preliminary data.</text>
</comment>
<proteinExistence type="inferred from homology"/>
<evidence type="ECO:0000256" key="2">
    <source>
        <dbReference type="ARBA" id="ARBA00008420"/>
    </source>
</evidence>
<keyword evidence="4 9" id="KW-0808">Transferase</keyword>
<reference evidence="10" key="1">
    <citation type="submission" date="2022-08" db="EMBL/GenBank/DDBJ databases">
        <authorList>
            <person name="Kallberg Y."/>
            <person name="Tangrot J."/>
            <person name="Rosling A."/>
        </authorList>
    </citation>
    <scope>NUCLEOTIDE SEQUENCE</scope>
    <source>
        <strain evidence="10">Wild A</strain>
    </source>
</reference>
<dbReference type="Pfam" id="PF01202">
    <property type="entry name" value="SKI"/>
    <property type="match status" value="1"/>
</dbReference>
<evidence type="ECO:0000256" key="8">
    <source>
        <dbReference type="ARBA" id="ARBA00048090"/>
    </source>
</evidence>
<dbReference type="SUPFAM" id="SSF52540">
    <property type="entry name" value="P-loop containing nucleoside triphosphate hydrolases"/>
    <property type="match status" value="1"/>
</dbReference>
<keyword evidence="7 9" id="KW-0067">ATP-binding</keyword>
<dbReference type="OrthoDB" id="275177at2759"/>
<dbReference type="InterPro" id="IPR027417">
    <property type="entry name" value="P-loop_NTPase"/>
</dbReference>
<dbReference type="GO" id="GO:0005524">
    <property type="term" value="F:ATP binding"/>
    <property type="evidence" value="ECO:0007669"/>
    <property type="project" value="UniProtKB-KW"/>
</dbReference>
<evidence type="ECO:0000256" key="1">
    <source>
        <dbReference type="ARBA" id="ARBA00004875"/>
    </source>
</evidence>
<keyword evidence="6 9" id="KW-0418">Kinase</keyword>
<dbReference type="Gene3D" id="3.40.50.300">
    <property type="entry name" value="P-loop containing nucleotide triphosphate hydrolases"/>
    <property type="match status" value="1"/>
</dbReference>
<dbReference type="CDD" id="cd02021">
    <property type="entry name" value="GntK"/>
    <property type="match status" value="1"/>
</dbReference>
<comment type="pathway">
    <text evidence="1 9">Carbohydrate acid metabolism; D-gluconate degradation.</text>
</comment>
<sequence length="169" mass="19704">MGISGSGKSHIGNLISHELDAPFIEGDDIHPPSNVQKMSSGIPLNDQDREIWLDAIKTEIINIFNSSSSKPYFFITCSSLKFQYREFLRKVNNDDLKIWFIYLKASNEVLKQRMLNRQNHFMKENMLESQFETLEEPKDSEEKIIIIDANREDNEIKEEILKKIKVLDL</sequence>
<organism evidence="10 11">
    <name type="scientific">Funneliformis geosporum</name>
    <dbReference type="NCBI Taxonomy" id="1117311"/>
    <lineage>
        <taxon>Eukaryota</taxon>
        <taxon>Fungi</taxon>
        <taxon>Fungi incertae sedis</taxon>
        <taxon>Mucoromycota</taxon>
        <taxon>Glomeromycotina</taxon>
        <taxon>Glomeromycetes</taxon>
        <taxon>Glomerales</taxon>
        <taxon>Glomeraceae</taxon>
        <taxon>Funneliformis</taxon>
    </lineage>
</organism>
<evidence type="ECO:0000256" key="4">
    <source>
        <dbReference type="ARBA" id="ARBA00022679"/>
    </source>
</evidence>
<dbReference type="AlphaFoldDB" id="A0A9W4SP17"/>
<accession>A0A9W4SP17</accession>
<dbReference type="NCBIfam" id="TIGR01313">
    <property type="entry name" value="therm_gnt_kin"/>
    <property type="match status" value="1"/>
</dbReference>
<dbReference type="GO" id="GO:0005975">
    <property type="term" value="P:carbohydrate metabolic process"/>
    <property type="evidence" value="ECO:0007669"/>
    <property type="project" value="InterPro"/>
</dbReference>
<dbReference type="EC" id="2.7.1.12" evidence="3 9"/>
<comment type="similarity">
    <text evidence="2 9">Belongs to the gluconokinase GntK/GntV family.</text>
</comment>
<dbReference type="GO" id="GO:0046316">
    <property type="term" value="F:gluconokinase activity"/>
    <property type="evidence" value="ECO:0007669"/>
    <property type="project" value="UniProtKB-EC"/>
</dbReference>